<comment type="function">
    <text evidence="1 8">The Vlp and Vsp proteins are antigenically distinct proteins, only one vlp or vsp gene is transcriptionally active at any one time. Switching between these genes is a mechanism of host immune response evasion.</text>
</comment>
<evidence type="ECO:0000256" key="3">
    <source>
        <dbReference type="ARBA" id="ARBA00022729"/>
    </source>
</evidence>
<reference evidence="9" key="1">
    <citation type="submission" date="2013-02" db="EMBL/GenBank/DDBJ databases">
        <title>Comparative genomics of Borrelia species.</title>
        <authorList>
            <person name="Schwan T.G."/>
            <person name="Raffel S.J."/>
            <person name="Porcella S.F."/>
        </authorList>
    </citation>
    <scope>NUCLEOTIDE SEQUENCE</scope>
    <source>
        <strain evidence="9">DOU</strain>
        <plasmid evidence="9">unnamed</plasmid>
    </source>
</reference>
<keyword evidence="6 8" id="KW-0998">Cell outer membrane</keyword>
<evidence type="ECO:0000256" key="4">
    <source>
        <dbReference type="ARBA" id="ARBA00023136"/>
    </source>
</evidence>
<dbReference type="SUPFAM" id="SSF74748">
    <property type="entry name" value="Variable surface antigen VlsE"/>
    <property type="match status" value="1"/>
</dbReference>
<proteinExistence type="predicted"/>
<evidence type="ECO:0000313" key="9">
    <source>
        <dbReference type="EMBL" id="AHH07712.1"/>
    </source>
</evidence>
<keyword evidence="9" id="KW-0614">Plasmid</keyword>
<dbReference type="AlphaFoldDB" id="W5SLA9"/>
<evidence type="ECO:0000256" key="7">
    <source>
        <dbReference type="ARBA" id="ARBA00023288"/>
    </source>
</evidence>
<dbReference type="EMBL" id="CP004334">
    <property type="protein sequence ID" value="AHH07712.1"/>
    <property type="molecule type" value="Genomic_DNA"/>
</dbReference>
<geneLocation type="plasmid" evidence="9">
    <name>unnamed</name>
</geneLocation>
<dbReference type="GO" id="GO:0009279">
    <property type="term" value="C:cell outer membrane"/>
    <property type="evidence" value="ECO:0007669"/>
    <property type="project" value="UniProtKB-SubCell"/>
</dbReference>
<dbReference type="RefSeq" id="WP_025401552.1">
    <property type="nucleotide sequence ID" value="NZ_CP004334.1"/>
</dbReference>
<keyword evidence="5 8" id="KW-0564">Palmitate</keyword>
<evidence type="ECO:0000256" key="5">
    <source>
        <dbReference type="ARBA" id="ARBA00023139"/>
    </source>
</evidence>
<name>W5SLA9_9SPIR</name>
<keyword evidence="4 8" id="KW-0472">Membrane</keyword>
<keyword evidence="7 8" id="KW-0449">Lipoprotein</keyword>
<evidence type="ECO:0000256" key="8">
    <source>
        <dbReference type="RuleBase" id="RU363105"/>
    </source>
</evidence>
<evidence type="ECO:0000256" key="6">
    <source>
        <dbReference type="ARBA" id="ARBA00023237"/>
    </source>
</evidence>
<sequence length="358" mass="36673">MNKGIKGKRELGNKEGRRKVRIVAGGEGKVDLAKKNSFLESLVAIGEGFQEIFASFGNAVGDVFGFGVVKSGDKRSKVGEHFDKIGKGLQVTKDKLDFLSKEIVSNPHVATKGVEVVINSASKVIAKLIGALTKLAGVTNDSAVIGESATDNAIGAVADDVNVVIAGVKEIIEVAKESGVKIDEGDSGSPVAGGANTAGIALAKTGGTANDASAAKLADEVSKADPWAMIDKIKGAKTTASNLVVDNNNDAGALATKVHGTDANAGAKTRADLASAVALRAMMRTGKFSVQAGDATNSVKATAISAVNKVLGILDLIIRKTVSINLNKIRETVKGIQYSETVGTNATEVSTTQTSATK</sequence>
<dbReference type="InterPro" id="IPR000680">
    <property type="entry name" value="Borrelia_lipo"/>
</dbReference>
<keyword evidence="3" id="KW-0732">Signal</keyword>
<evidence type="ECO:0000256" key="1">
    <source>
        <dbReference type="ARBA" id="ARBA00003932"/>
    </source>
</evidence>
<evidence type="ECO:0000256" key="2">
    <source>
        <dbReference type="ARBA" id="ARBA00004459"/>
    </source>
</evidence>
<organism evidence="9">
    <name type="scientific">Borrelia crocidurae DOU</name>
    <dbReference type="NCBI Taxonomy" id="1293575"/>
    <lineage>
        <taxon>Bacteria</taxon>
        <taxon>Pseudomonadati</taxon>
        <taxon>Spirochaetota</taxon>
        <taxon>Spirochaetia</taxon>
        <taxon>Spirochaetales</taxon>
        <taxon>Borreliaceae</taxon>
        <taxon>Borrelia</taxon>
    </lineage>
</organism>
<dbReference type="HOGENOM" id="CLU_054711_0_1_12"/>
<gene>
    <name evidence="9" type="ORF">BCD_1646</name>
</gene>
<accession>W5SLA9</accession>
<protein>
    <recommendedName>
        <fullName evidence="8">Variable large protein</fullName>
    </recommendedName>
</protein>
<comment type="subcellular location">
    <subcellularLocation>
        <location evidence="2 8">Cell outer membrane</location>
        <topology evidence="2 8">Lipid-anchor</topology>
    </subcellularLocation>
</comment>
<dbReference type="Pfam" id="PF00921">
    <property type="entry name" value="Lipoprotein_2"/>
    <property type="match status" value="1"/>
</dbReference>